<keyword evidence="3 6" id="KW-0378">Hydrolase</keyword>
<evidence type="ECO:0000313" key="6">
    <source>
        <dbReference type="EMBL" id="TFY97572.1"/>
    </source>
</evidence>
<dbReference type="Gene3D" id="3.40.50.300">
    <property type="entry name" value="P-loop containing nucleotide triphosphate hydrolases"/>
    <property type="match status" value="3"/>
</dbReference>
<comment type="caution">
    <text evidence="6">The sequence shown here is derived from an EMBL/GenBank/DDBJ whole genome shotgun (WGS) entry which is preliminary data.</text>
</comment>
<dbReference type="GO" id="GO:0017116">
    <property type="term" value="F:single-stranded DNA helicase activity"/>
    <property type="evidence" value="ECO:0007669"/>
    <property type="project" value="TreeGrafter"/>
</dbReference>
<feature type="region of interest" description="Disordered" evidence="4">
    <location>
        <begin position="1"/>
        <end position="42"/>
    </location>
</feature>
<evidence type="ECO:0000256" key="2">
    <source>
        <dbReference type="ARBA" id="ARBA00022840"/>
    </source>
</evidence>
<comment type="subunit">
    <text evidence="3">Heterotrimer of RecB, RecC and RecD. All subunits contribute to DNA-binding.</text>
</comment>
<dbReference type="InterPro" id="IPR050534">
    <property type="entry name" value="Coronavir_polyprotein_1ab"/>
</dbReference>
<comment type="miscellaneous">
    <text evidence="3">In the RecBCD complex, RecB has a slow 3'-5' helicase, an exonuclease activity and loads RecA onto ssDNA, RecD has a fast 5'-3' helicase activity, while RecC stimulates the ATPase and processivity of the RecB helicase and contributes to recognition of the Chi site.</text>
</comment>
<dbReference type="PANTHER" id="PTHR43788:SF6">
    <property type="entry name" value="DNA HELICASE B"/>
    <property type="match status" value="1"/>
</dbReference>
<comment type="similarity">
    <text evidence="3">Belongs to the RecD family.</text>
</comment>
<evidence type="ECO:0000256" key="1">
    <source>
        <dbReference type="ARBA" id="ARBA00022741"/>
    </source>
</evidence>
<evidence type="ECO:0000259" key="5">
    <source>
        <dbReference type="Pfam" id="PF13538"/>
    </source>
</evidence>
<keyword evidence="3" id="KW-0413">Isomerase</keyword>
<dbReference type="GO" id="GO:0005524">
    <property type="term" value="F:ATP binding"/>
    <property type="evidence" value="ECO:0007669"/>
    <property type="project" value="UniProtKB-UniRule"/>
</dbReference>
<keyword evidence="3" id="KW-0269">Exonuclease</keyword>
<dbReference type="InterPro" id="IPR027785">
    <property type="entry name" value="UvrD-like_helicase_C"/>
</dbReference>
<keyword evidence="3" id="KW-0238">DNA-binding</keyword>
<dbReference type="OrthoDB" id="9803432at2"/>
<keyword evidence="3" id="KW-0540">Nuclease</keyword>
<accession>A0A4Z0BE46</accession>
<dbReference type="NCBIfam" id="TIGR01447">
    <property type="entry name" value="recD"/>
    <property type="match status" value="1"/>
</dbReference>
<keyword evidence="7" id="KW-1185">Reference proteome</keyword>
<feature type="domain" description="UvrD-like helicase C-terminal" evidence="5">
    <location>
        <begin position="481"/>
        <end position="527"/>
    </location>
</feature>
<evidence type="ECO:0000256" key="4">
    <source>
        <dbReference type="SAM" id="MobiDB-lite"/>
    </source>
</evidence>
<dbReference type="InterPro" id="IPR027417">
    <property type="entry name" value="P-loop_NTPase"/>
</dbReference>
<evidence type="ECO:0000313" key="7">
    <source>
        <dbReference type="Proteomes" id="UP000297839"/>
    </source>
</evidence>
<dbReference type="GO" id="GO:0003677">
    <property type="term" value="F:DNA binding"/>
    <property type="evidence" value="ECO:0007669"/>
    <property type="project" value="UniProtKB-UniRule"/>
</dbReference>
<sequence>MGAGRRHARGRVPRPPAEGAGGRAGRGARWQGGRVTTGDWTPQGALAEGLAEHVRAWALELGADEADARAAGEAAAAASRATAAGHVCVELGSLAPDAAPLRQSLLASRVVGQPGRTGSLPLVLDADDRLYLQRYYDYERRLAVRVVRAAREGRLAIVSGGPGTGKTTRIVSELAALLEQSPDLRIALAAPTGKAAARMTEALRGRAGDLPAGIRDRLPSESFTLHRLLRHNPSRGFEHGADNPLPIDVLVVDEASMLDLALATRVLEAVPPGARILLLGDQDQLAAVESGAVFAELSAERERLPVTLLTKNWRFPEDSGIGRLATELRRGDAESALVWLRANADPAVRWEPQAAPLALALQGFAAYLDEVRRDATDVAAMSAAFARFRVLCAVREGPQGVEALNRELSAHARATLGSEGPGDWYVGRPVMVQVNDYALRLFNGDVGLALPDARGELMVWFPEGQGWRPVAPARVPRHETAWAMTVHKAQGSEFDQVMLVLPRAAARVATRELVYTGITRARQAVVLAAGEAALAAAVRERAVRHGGLRSRIREAFEAG</sequence>
<dbReference type="GO" id="GO:0008854">
    <property type="term" value="F:exodeoxyribonuclease V activity"/>
    <property type="evidence" value="ECO:0007669"/>
    <property type="project" value="InterPro"/>
</dbReference>
<gene>
    <name evidence="3 6" type="primary">recD</name>
    <name evidence="6" type="ORF">EZ216_17735</name>
</gene>
<protein>
    <recommendedName>
        <fullName evidence="3">RecBCD enzyme subunit RecD</fullName>
        <ecNumber evidence="3">5.6.2.3</ecNumber>
    </recommendedName>
    <alternativeName>
        <fullName evidence="3">DNA 5'-3' helicase subunit RecD</fullName>
    </alternativeName>
    <alternativeName>
        <fullName evidence="3">Exonuclease V subunit RecD</fullName>
        <shortName evidence="3">ExoV subunit RecD</shortName>
    </alternativeName>
    <alternativeName>
        <fullName evidence="3">Helicase/nuclease RecBCD subunit RecD</fullName>
    </alternativeName>
</protein>
<dbReference type="AlphaFoldDB" id="A0A4Z0BE46"/>
<organism evidence="6 7">
    <name type="scientific">Ramlibacter humi</name>
    <dbReference type="NCBI Taxonomy" id="2530451"/>
    <lineage>
        <taxon>Bacteria</taxon>
        <taxon>Pseudomonadati</taxon>
        <taxon>Pseudomonadota</taxon>
        <taxon>Betaproteobacteria</taxon>
        <taxon>Burkholderiales</taxon>
        <taxon>Comamonadaceae</taxon>
        <taxon>Ramlibacter</taxon>
    </lineage>
</organism>
<keyword evidence="3" id="KW-0234">DNA repair</keyword>
<dbReference type="GO" id="GO:0000724">
    <property type="term" value="P:double-strand break repair via homologous recombination"/>
    <property type="evidence" value="ECO:0007669"/>
    <property type="project" value="UniProtKB-UniRule"/>
</dbReference>
<dbReference type="EC" id="5.6.2.3" evidence="3"/>
<dbReference type="PANTHER" id="PTHR43788">
    <property type="entry name" value="DNA2/NAM7 HELICASE FAMILY MEMBER"/>
    <property type="match status" value="1"/>
</dbReference>
<dbReference type="Pfam" id="PF13604">
    <property type="entry name" value="AAA_30"/>
    <property type="match status" value="1"/>
</dbReference>
<keyword evidence="3" id="KW-0227">DNA damage</keyword>
<dbReference type="SUPFAM" id="SSF52540">
    <property type="entry name" value="P-loop containing nucleoside triphosphate hydrolases"/>
    <property type="match status" value="2"/>
</dbReference>
<dbReference type="CDD" id="cd17933">
    <property type="entry name" value="DEXSc_RecD-like"/>
    <property type="match status" value="1"/>
</dbReference>
<name>A0A4Z0BE46_9BURK</name>
<keyword evidence="1 3" id="KW-0547">Nucleotide-binding</keyword>
<dbReference type="GO" id="GO:0016887">
    <property type="term" value="F:ATP hydrolysis activity"/>
    <property type="evidence" value="ECO:0007669"/>
    <property type="project" value="RHEA"/>
</dbReference>
<reference evidence="6 7" key="1">
    <citation type="submission" date="2019-03" db="EMBL/GenBank/DDBJ databases">
        <title>Ramlibacter sp. 18x22-1, whole genome shotgun sequence.</title>
        <authorList>
            <person name="Zhang X."/>
            <person name="Feng G."/>
            <person name="Zhu H."/>
        </authorList>
    </citation>
    <scope>NUCLEOTIDE SEQUENCE [LARGE SCALE GENOMIC DNA]</scope>
    <source>
        <strain evidence="6 7">18x22-1</strain>
    </source>
</reference>
<dbReference type="HAMAP" id="MF_01487">
    <property type="entry name" value="RecD"/>
    <property type="match status" value="1"/>
</dbReference>
<dbReference type="Pfam" id="PF13538">
    <property type="entry name" value="UvrD_C_2"/>
    <property type="match status" value="1"/>
</dbReference>
<dbReference type="EMBL" id="SMLK01000007">
    <property type="protein sequence ID" value="TFY97572.1"/>
    <property type="molecule type" value="Genomic_DNA"/>
</dbReference>
<comment type="catalytic activity">
    <reaction evidence="3">
        <text>ATP + H2O = ADP + phosphate + H(+)</text>
        <dbReference type="Rhea" id="RHEA:13065"/>
        <dbReference type="ChEBI" id="CHEBI:15377"/>
        <dbReference type="ChEBI" id="CHEBI:15378"/>
        <dbReference type="ChEBI" id="CHEBI:30616"/>
        <dbReference type="ChEBI" id="CHEBI:43474"/>
        <dbReference type="ChEBI" id="CHEBI:456216"/>
        <dbReference type="EC" id="5.6.2.3"/>
    </reaction>
</comment>
<keyword evidence="3" id="KW-0347">Helicase</keyword>
<dbReference type="Proteomes" id="UP000297839">
    <property type="component" value="Unassembled WGS sequence"/>
</dbReference>
<dbReference type="CDD" id="cd18809">
    <property type="entry name" value="SF1_C_RecD"/>
    <property type="match status" value="1"/>
</dbReference>
<keyword evidence="2 3" id="KW-0067">ATP-binding</keyword>
<feature type="binding site" evidence="3">
    <location>
        <begin position="160"/>
        <end position="167"/>
    </location>
    <ligand>
        <name>ATP</name>
        <dbReference type="ChEBI" id="CHEBI:30616"/>
    </ligand>
</feature>
<evidence type="ECO:0000256" key="3">
    <source>
        <dbReference type="HAMAP-Rule" id="MF_01487"/>
    </source>
</evidence>
<feature type="compositionally biased region" description="Basic residues" evidence="4">
    <location>
        <begin position="1"/>
        <end position="12"/>
    </location>
</feature>
<dbReference type="GO" id="GO:0043139">
    <property type="term" value="F:5'-3' DNA helicase activity"/>
    <property type="evidence" value="ECO:0007669"/>
    <property type="project" value="UniProtKB-UniRule"/>
</dbReference>
<proteinExistence type="inferred from homology"/>
<dbReference type="GO" id="GO:0009338">
    <property type="term" value="C:exodeoxyribonuclease V complex"/>
    <property type="evidence" value="ECO:0007669"/>
    <property type="project" value="InterPro"/>
</dbReference>
<dbReference type="InterPro" id="IPR006344">
    <property type="entry name" value="RecD"/>
</dbReference>
<comment type="function">
    <text evidence="3">A helicase/nuclease that prepares dsDNA breaks (DSB) for recombinational DNA repair. Binds to DSBs and unwinds DNA via a highly rapid and processive ATP-dependent bidirectional helicase activity. Unwinds dsDNA until it encounters a Chi (crossover hotspot instigator) sequence from the 3' direction. Cuts ssDNA a few nucleotides 3' to the Chi site. The properties and activities of the enzyme are changed at Chi. The Chi-altered holoenzyme produces a long 3'-ssDNA overhang and facilitates RecA-binding to the ssDNA for homologous DNA recombination and repair. Holoenzyme degrades any linearized DNA that is unable to undergo homologous recombination. In the holoenzyme this subunit has ssDNA-dependent ATPase and 5'-3' helicase activity. When added to pre-assembled RecBC greatly stimulates nuclease activity and augments holoenzyme processivity. Negatively regulates the RecA-loading ability of RecBCD.</text>
</comment>